<feature type="compositionally biased region" description="Pro residues" evidence="1">
    <location>
        <begin position="606"/>
        <end position="618"/>
    </location>
</feature>
<feature type="chain" id="PRO_5016822390" description="Peptidase C-terminal archaeal/bacterial domain-containing protein" evidence="2">
    <location>
        <begin position="29"/>
        <end position="618"/>
    </location>
</feature>
<keyword evidence="2" id="KW-0732">Signal</keyword>
<dbReference type="Proteomes" id="UP000256970">
    <property type="component" value="Unassembled WGS sequence"/>
</dbReference>
<proteinExistence type="predicted"/>
<dbReference type="PRINTS" id="PR01217">
    <property type="entry name" value="PRICHEXTENSN"/>
</dbReference>
<evidence type="ECO:0000313" key="3">
    <source>
        <dbReference type="EMBL" id="SZX66822.1"/>
    </source>
</evidence>
<evidence type="ECO:0000313" key="4">
    <source>
        <dbReference type="Proteomes" id="UP000256970"/>
    </source>
</evidence>
<protein>
    <recommendedName>
        <fullName evidence="5">Peptidase C-terminal archaeal/bacterial domain-containing protein</fullName>
    </recommendedName>
</protein>
<feature type="signal peptide" evidence="2">
    <location>
        <begin position="1"/>
        <end position="28"/>
    </location>
</feature>
<dbReference type="AlphaFoldDB" id="A0A383VQ01"/>
<feature type="compositionally biased region" description="Pro residues" evidence="1">
    <location>
        <begin position="589"/>
        <end position="599"/>
    </location>
</feature>
<accession>A0A383VQ01</accession>
<dbReference type="SUPFAM" id="SSF55486">
    <property type="entry name" value="Metalloproteases ('zincins'), catalytic domain"/>
    <property type="match status" value="1"/>
</dbReference>
<dbReference type="EMBL" id="FNXT01000747">
    <property type="protein sequence ID" value="SZX66822.1"/>
    <property type="molecule type" value="Genomic_DNA"/>
</dbReference>
<organism evidence="3 4">
    <name type="scientific">Tetradesmus obliquus</name>
    <name type="common">Green alga</name>
    <name type="synonym">Acutodesmus obliquus</name>
    <dbReference type="NCBI Taxonomy" id="3088"/>
    <lineage>
        <taxon>Eukaryota</taxon>
        <taxon>Viridiplantae</taxon>
        <taxon>Chlorophyta</taxon>
        <taxon>core chlorophytes</taxon>
        <taxon>Chlorophyceae</taxon>
        <taxon>CS clade</taxon>
        <taxon>Sphaeropleales</taxon>
        <taxon>Scenedesmaceae</taxon>
        <taxon>Tetradesmus</taxon>
    </lineage>
</organism>
<name>A0A383VQ01_TETOB</name>
<keyword evidence="4" id="KW-1185">Reference proteome</keyword>
<evidence type="ECO:0008006" key="5">
    <source>
        <dbReference type="Google" id="ProtNLM"/>
    </source>
</evidence>
<sequence>MAAWCAQPCARQQLYSLLIIAAFLVAHAESHRTLLQPEGKDTKIKKTKIFDTVKFDNVDSETGQPFPPTGRRNGFRTRGDAKQFLKQLGRDLTEQLVFNLNLFDKGNVDDAIDALERTLSSSDELIFDADVMQLLTSCSAPPVVNASEAELSAVWQYVSNLPPAAIATDGTGLSSRPNARYKLWLDFKGSTITGTRWNELYCDNSATTASTTYMYCTNPAPQGVGSSIVTPPWNQDADPNSFSTAELYTMEIIWRAVSEDFWPFDIDVTTNPPVGAQWNTSNYLRLAIGGNGAWVGGPGGISYIDMVNQAGAGFYQPTFVFPQNLGPNIPKYVWEAVSHEAGHWFGLQHDGVRDAAGYTVTEYYQGSPGGNGNSQTATVSWAPIMGTAYWASISQWSKGEYPMANNLEDDMDRLSFRIGWAPTSVPTGATIGTAVPLPQSGGGGTSATVSGSVTAATLRNASDVHVYSFAAAPGTVTVTCDVLDAYNTIWQRSNLNCQVRVLGQTGTQIGFFNPSGTTTPTGLGTGQQTVTLTTGGTYYVEVRGAGDGSPTATPFPAPPNGVAGYSSYASSGWYNLNVVWPNPNRTSPSPSPAPTPSPSPALRSPSPRPPSPSPAPPS</sequence>
<feature type="region of interest" description="Disordered" evidence="1">
    <location>
        <begin position="579"/>
        <end position="618"/>
    </location>
</feature>
<dbReference type="Gene3D" id="2.60.120.380">
    <property type="match status" value="1"/>
</dbReference>
<gene>
    <name evidence="3" type="ORF">BQ4739_LOCUS7228</name>
</gene>
<evidence type="ECO:0000256" key="2">
    <source>
        <dbReference type="SAM" id="SignalP"/>
    </source>
</evidence>
<evidence type="ECO:0000256" key="1">
    <source>
        <dbReference type="SAM" id="MobiDB-lite"/>
    </source>
</evidence>
<reference evidence="3 4" key="1">
    <citation type="submission" date="2016-10" db="EMBL/GenBank/DDBJ databases">
        <authorList>
            <person name="Cai Z."/>
        </authorList>
    </citation>
    <scope>NUCLEOTIDE SEQUENCE [LARGE SCALE GENOMIC DNA]</scope>
</reference>